<dbReference type="STRING" id="683260.SAMN05421874_106103"/>
<sequence length="103" mass="11878">MPAEDIFDVTKINYGGLDEGEVAFAKAYNDMVTVLDQLERDLLAKSAIWQGQAKTVFDEVRQLWDREANDMSQFIDLMKQNINVTSLNMREVERINSMIFDGR</sequence>
<dbReference type="EMBL" id="FNFB01000006">
    <property type="protein sequence ID" value="SDK24214.1"/>
    <property type="molecule type" value="Genomic_DNA"/>
</dbReference>
<dbReference type="SUPFAM" id="SSF140453">
    <property type="entry name" value="EsxAB dimer-like"/>
    <property type="match status" value="1"/>
</dbReference>
<dbReference type="OrthoDB" id="4278078at2"/>
<dbReference type="Pfam" id="PF06013">
    <property type="entry name" value="WXG100"/>
    <property type="match status" value="1"/>
</dbReference>
<dbReference type="AlphaFoldDB" id="A0A1G9ABL5"/>
<dbReference type="RefSeq" id="WP_090763339.1">
    <property type="nucleotide sequence ID" value="NZ_FNFB01000006.1"/>
</dbReference>
<accession>A0A1G9ABL5</accession>
<gene>
    <name evidence="1" type="ORF">SAMN05421874_106103</name>
</gene>
<organism evidence="1 2">
    <name type="scientific">Nonomuraea maritima</name>
    <dbReference type="NCBI Taxonomy" id="683260"/>
    <lineage>
        <taxon>Bacteria</taxon>
        <taxon>Bacillati</taxon>
        <taxon>Actinomycetota</taxon>
        <taxon>Actinomycetes</taxon>
        <taxon>Streptosporangiales</taxon>
        <taxon>Streptosporangiaceae</taxon>
        <taxon>Nonomuraea</taxon>
    </lineage>
</organism>
<reference evidence="1 2" key="1">
    <citation type="submission" date="2016-10" db="EMBL/GenBank/DDBJ databases">
        <authorList>
            <person name="de Groot N.N."/>
        </authorList>
    </citation>
    <scope>NUCLEOTIDE SEQUENCE [LARGE SCALE GENOMIC DNA]</scope>
    <source>
        <strain evidence="1 2">CGMCC 4.5681</strain>
    </source>
</reference>
<dbReference type="Gene3D" id="1.10.287.1060">
    <property type="entry name" value="ESAT-6-like"/>
    <property type="match status" value="1"/>
</dbReference>
<dbReference type="Proteomes" id="UP000198683">
    <property type="component" value="Unassembled WGS sequence"/>
</dbReference>
<evidence type="ECO:0000313" key="1">
    <source>
        <dbReference type="EMBL" id="SDK24214.1"/>
    </source>
</evidence>
<dbReference type="InterPro" id="IPR010310">
    <property type="entry name" value="T7SS_ESAT-6-like"/>
</dbReference>
<proteinExistence type="predicted"/>
<keyword evidence="2" id="KW-1185">Reference proteome</keyword>
<name>A0A1G9ABL5_9ACTN</name>
<evidence type="ECO:0000313" key="2">
    <source>
        <dbReference type="Proteomes" id="UP000198683"/>
    </source>
</evidence>
<protein>
    <submittedName>
        <fullName evidence="1">Uncharacterized conserved protein YukE</fullName>
    </submittedName>
</protein>
<dbReference type="InterPro" id="IPR036689">
    <property type="entry name" value="ESAT-6-like_sf"/>
</dbReference>